<protein>
    <submittedName>
        <fullName evidence="2">Uncharacterized protein</fullName>
    </submittedName>
</protein>
<feature type="compositionally biased region" description="Basic and acidic residues" evidence="1">
    <location>
        <begin position="123"/>
        <end position="133"/>
    </location>
</feature>
<proteinExistence type="predicted"/>
<evidence type="ECO:0000313" key="3">
    <source>
        <dbReference type="Proteomes" id="UP000824540"/>
    </source>
</evidence>
<gene>
    <name evidence="2" type="ORF">JZ751_004625</name>
</gene>
<accession>A0A8T2N507</accession>
<evidence type="ECO:0000313" key="2">
    <source>
        <dbReference type="EMBL" id="KAG9335495.1"/>
    </source>
</evidence>
<keyword evidence="3" id="KW-1185">Reference proteome</keyword>
<dbReference type="EMBL" id="JAFBMS010000119">
    <property type="protein sequence ID" value="KAG9335495.1"/>
    <property type="molecule type" value="Genomic_DNA"/>
</dbReference>
<feature type="region of interest" description="Disordered" evidence="1">
    <location>
        <begin position="90"/>
        <end position="146"/>
    </location>
</feature>
<dbReference type="Proteomes" id="UP000824540">
    <property type="component" value="Unassembled WGS sequence"/>
</dbReference>
<feature type="compositionally biased region" description="Polar residues" evidence="1">
    <location>
        <begin position="109"/>
        <end position="122"/>
    </location>
</feature>
<evidence type="ECO:0000256" key="1">
    <source>
        <dbReference type="SAM" id="MobiDB-lite"/>
    </source>
</evidence>
<dbReference type="AlphaFoldDB" id="A0A8T2N507"/>
<feature type="compositionally biased region" description="Basic and acidic residues" evidence="1">
    <location>
        <begin position="90"/>
        <end position="100"/>
    </location>
</feature>
<name>A0A8T2N507_9TELE</name>
<sequence length="146" mass="16237">MTLKESEHGIAIPVARPASLPVVVSLPVPPGRLCLTCPHPEEFPRAPSVRLQKNRSDEVRLPPFLSHRENAGMVDFCSLSRIRLVTRAERNAAARTDRQTAHVKRHTRQGASLQLASFTPPNSDKKNGLDKGGIRARNKLRPCWSH</sequence>
<comment type="caution">
    <text evidence="2">The sequence shown here is derived from an EMBL/GenBank/DDBJ whole genome shotgun (WGS) entry which is preliminary data.</text>
</comment>
<organism evidence="2 3">
    <name type="scientific">Albula glossodonta</name>
    <name type="common">roundjaw bonefish</name>
    <dbReference type="NCBI Taxonomy" id="121402"/>
    <lineage>
        <taxon>Eukaryota</taxon>
        <taxon>Metazoa</taxon>
        <taxon>Chordata</taxon>
        <taxon>Craniata</taxon>
        <taxon>Vertebrata</taxon>
        <taxon>Euteleostomi</taxon>
        <taxon>Actinopterygii</taxon>
        <taxon>Neopterygii</taxon>
        <taxon>Teleostei</taxon>
        <taxon>Albuliformes</taxon>
        <taxon>Albulidae</taxon>
        <taxon>Albula</taxon>
    </lineage>
</organism>
<reference evidence="2" key="1">
    <citation type="thesis" date="2021" institute="BYU ScholarsArchive" country="Provo, UT, USA">
        <title>Applications of and Algorithms for Genome Assembly and Genomic Analyses with an Emphasis on Marine Teleosts.</title>
        <authorList>
            <person name="Pickett B.D."/>
        </authorList>
    </citation>
    <scope>NUCLEOTIDE SEQUENCE</scope>
    <source>
        <strain evidence="2">HI-2016</strain>
    </source>
</reference>